<gene>
    <name evidence="6" type="ORF">OHA16_03360</name>
</gene>
<dbReference type="EMBL" id="CP108110">
    <property type="protein sequence ID" value="WUQ82102.1"/>
    <property type="molecule type" value="Genomic_DNA"/>
</dbReference>
<evidence type="ECO:0000256" key="2">
    <source>
        <dbReference type="ARBA" id="ARBA00023002"/>
    </source>
</evidence>
<accession>A0ABZ1TT58</accession>
<keyword evidence="7" id="KW-1185">Reference proteome</keyword>
<evidence type="ECO:0000259" key="5">
    <source>
        <dbReference type="Pfam" id="PF00676"/>
    </source>
</evidence>
<dbReference type="Proteomes" id="UP001432222">
    <property type="component" value="Chromosome"/>
</dbReference>
<dbReference type="PANTHER" id="PTHR11516">
    <property type="entry name" value="PYRUVATE DEHYDROGENASE E1 COMPONENT, ALPHA SUBUNIT BACTERIAL AND ORGANELLAR"/>
    <property type="match status" value="1"/>
</dbReference>
<dbReference type="InterPro" id="IPR029061">
    <property type="entry name" value="THDP-binding"/>
</dbReference>
<evidence type="ECO:0000313" key="7">
    <source>
        <dbReference type="Proteomes" id="UP001432222"/>
    </source>
</evidence>
<reference evidence="6" key="1">
    <citation type="submission" date="2022-10" db="EMBL/GenBank/DDBJ databases">
        <title>The complete genomes of actinobacterial strains from the NBC collection.</title>
        <authorList>
            <person name="Joergensen T.S."/>
            <person name="Alvarez Arevalo M."/>
            <person name="Sterndorff E.B."/>
            <person name="Faurdal D."/>
            <person name="Vuksanovic O."/>
            <person name="Mourched A.-S."/>
            <person name="Charusanti P."/>
            <person name="Shaw S."/>
            <person name="Blin K."/>
            <person name="Weber T."/>
        </authorList>
    </citation>
    <scope>NUCLEOTIDE SEQUENCE</scope>
    <source>
        <strain evidence="6">NBC_00222</strain>
    </source>
</reference>
<dbReference type="CDD" id="cd02000">
    <property type="entry name" value="TPP_E1_PDC_ADC_BCADC"/>
    <property type="match status" value="1"/>
</dbReference>
<keyword evidence="3" id="KW-0786">Thiamine pyrophosphate</keyword>
<dbReference type="RefSeq" id="WP_328953168.1">
    <property type="nucleotide sequence ID" value="NZ_CP108110.1"/>
</dbReference>
<sequence length="351" mass="35661">MTPGATADTTPADTAPGTSPADAPPAVAALDTPERRYRMLRLIRSFEERALGLVKSGVITGGIHPYIGQEAVAVGVCAALGAGDRLASTHRGHGHVLARGLDPARMLAELAGRVGGSNRGRGGSMHAADLRLGILGANGIVGAGAPIAVGAAWADRQAGSDAVAVAFFGDGALNQGVLLESLNLAAMWRLPVLFVCENNGYATTLPAGTAVAGSAVGRAAAFGIPAAEVDGMDTEAVRAAAEEAVARARNGGGPGFLECRTYRFEGHHTMERLMKLHYRTPEEVAAWRERDPLLRAATAIGAGRAAALDAAVAAQLAAAEEFALASPHPDPAGAADHLYASGLRPRAGAVA</sequence>
<organism evidence="6 7">
    <name type="scientific">Kitasatospora purpeofusca</name>
    <dbReference type="NCBI Taxonomy" id="67352"/>
    <lineage>
        <taxon>Bacteria</taxon>
        <taxon>Bacillati</taxon>
        <taxon>Actinomycetota</taxon>
        <taxon>Actinomycetes</taxon>
        <taxon>Kitasatosporales</taxon>
        <taxon>Streptomycetaceae</taxon>
        <taxon>Kitasatospora</taxon>
    </lineage>
</organism>
<feature type="compositionally biased region" description="Low complexity" evidence="4">
    <location>
        <begin position="1"/>
        <end position="29"/>
    </location>
</feature>
<proteinExistence type="predicted"/>
<evidence type="ECO:0000256" key="4">
    <source>
        <dbReference type="SAM" id="MobiDB-lite"/>
    </source>
</evidence>
<dbReference type="InterPro" id="IPR050642">
    <property type="entry name" value="PDH_E1_Alpha_Subunit"/>
</dbReference>
<evidence type="ECO:0000256" key="1">
    <source>
        <dbReference type="ARBA" id="ARBA00001964"/>
    </source>
</evidence>
<feature type="region of interest" description="Disordered" evidence="4">
    <location>
        <begin position="1"/>
        <end position="30"/>
    </location>
</feature>
<dbReference type="Pfam" id="PF00676">
    <property type="entry name" value="E1_dh"/>
    <property type="match status" value="1"/>
</dbReference>
<dbReference type="Gene3D" id="3.40.50.970">
    <property type="match status" value="1"/>
</dbReference>
<dbReference type="PANTHER" id="PTHR11516:SF60">
    <property type="entry name" value="PYRUVATE DEHYDROGENASE E1 COMPONENT SUBUNIT ALPHA"/>
    <property type="match status" value="1"/>
</dbReference>
<name>A0ABZ1TT58_9ACTN</name>
<keyword evidence="2" id="KW-0560">Oxidoreductase</keyword>
<protein>
    <submittedName>
        <fullName evidence="6">Thiamine pyrophosphate-dependent dehydrogenase E1 component subunit alpha</fullName>
    </submittedName>
</protein>
<feature type="domain" description="Dehydrogenase E1 component" evidence="5">
    <location>
        <begin position="39"/>
        <end position="299"/>
    </location>
</feature>
<dbReference type="InterPro" id="IPR001017">
    <property type="entry name" value="DH_E1"/>
</dbReference>
<evidence type="ECO:0000256" key="3">
    <source>
        <dbReference type="ARBA" id="ARBA00023052"/>
    </source>
</evidence>
<comment type="cofactor">
    <cofactor evidence="1">
        <name>thiamine diphosphate</name>
        <dbReference type="ChEBI" id="CHEBI:58937"/>
    </cofactor>
</comment>
<evidence type="ECO:0000313" key="6">
    <source>
        <dbReference type="EMBL" id="WUQ82102.1"/>
    </source>
</evidence>
<dbReference type="SUPFAM" id="SSF52518">
    <property type="entry name" value="Thiamin diphosphate-binding fold (THDP-binding)"/>
    <property type="match status" value="1"/>
</dbReference>